<proteinExistence type="predicted"/>
<dbReference type="PANTHER" id="PTHR33710">
    <property type="entry name" value="BNAC02G09200D PROTEIN"/>
    <property type="match status" value="1"/>
</dbReference>
<dbReference type="InterPro" id="IPR036691">
    <property type="entry name" value="Endo/exonu/phosph_ase_sf"/>
</dbReference>
<reference evidence="1" key="1">
    <citation type="submission" date="2020-06" db="EMBL/GenBank/DDBJ databases">
        <authorList>
            <person name="Li T."/>
            <person name="Hu X."/>
            <person name="Zhang T."/>
            <person name="Song X."/>
            <person name="Zhang H."/>
            <person name="Dai N."/>
            <person name="Sheng W."/>
            <person name="Hou X."/>
            <person name="Wei L."/>
        </authorList>
    </citation>
    <scope>NUCLEOTIDE SEQUENCE</scope>
    <source>
        <strain evidence="1">G02</strain>
        <tissue evidence="1">Leaf</tissue>
    </source>
</reference>
<reference evidence="1" key="2">
    <citation type="journal article" date="2024" name="Plant">
        <title>Genomic evolution and insights into agronomic trait innovations of Sesamum species.</title>
        <authorList>
            <person name="Miao H."/>
            <person name="Wang L."/>
            <person name="Qu L."/>
            <person name="Liu H."/>
            <person name="Sun Y."/>
            <person name="Le M."/>
            <person name="Wang Q."/>
            <person name="Wei S."/>
            <person name="Zheng Y."/>
            <person name="Lin W."/>
            <person name="Duan Y."/>
            <person name="Cao H."/>
            <person name="Xiong S."/>
            <person name="Wang X."/>
            <person name="Wei L."/>
            <person name="Li C."/>
            <person name="Ma Q."/>
            <person name="Ju M."/>
            <person name="Zhao R."/>
            <person name="Li G."/>
            <person name="Mu C."/>
            <person name="Tian Q."/>
            <person name="Mei H."/>
            <person name="Zhang T."/>
            <person name="Gao T."/>
            <person name="Zhang H."/>
        </authorList>
    </citation>
    <scope>NUCLEOTIDE SEQUENCE</scope>
    <source>
        <strain evidence="1">G02</strain>
    </source>
</reference>
<name>A0AAW2K6S1_SESRA</name>
<organism evidence="1">
    <name type="scientific">Sesamum radiatum</name>
    <name type="common">Black benniseed</name>
    <dbReference type="NCBI Taxonomy" id="300843"/>
    <lineage>
        <taxon>Eukaryota</taxon>
        <taxon>Viridiplantae</taxon>
        <taxon>Streptophyta</taxon>
        <taxon>Embryophyta</taxon>
        <taxon>Tracheophyta</taxon>
        <taxon>Spermatophyta</taxon>
        <taxon>Magnoliopsida</taxon>
        <taxon>eudicotyledons</taxon>
        <taxon>Gunneridae</taxon>
        <taxon>Pentapetalae</taxon>
        <taxon>asterids</taxon>
        <taxon>lamiids</taxon>
        <taxon>Lamiales</taxon>
        <taxon>Pedaliaceae</taxon>
        <taxon>Sesamum</taxon>
    </lineage>
</organism>
<comment type="caution">
    <text evidence="1">The sequence shown here is derived from an EMBL/GenBank/DDBJ whole genome shotgun (WGS) entry which is preliminary data.</text>
</comment>
<dbReference type="AlphaFoldDB" id="A0AAW2K6S1"/>
<evidence type="ECO:0000313" key="1">
    <source>
        <dbReference type="EMBL" id="KAL0301897.1"/>
    </source>
</evidence>
<gene>
    <name evidence="1" type="ORF">Sradi_6466500</name>
</gene>
<protein>
    <recommendedName>
        <fullName evidence="2">Endonuclease/exonuclease/phosphatase</fullName>
    </recommendedName>
</protein>
<sequence>MVVHGDFNKILYQHEKQGGNERIQGEIEAFRQYLLDCDLQDLGFSGELFTWCNHCEFPTKVRERLDRACGDRQWIDRFPEATVSNLPIACSDHVALILKCDVRDRGGDFTPEAQISF</sequence>
<dbReference type="EMBL" id="JACGWJ010000030">
    <property type="protein sequence ID" value="KAL0301897.1"/>
    <property type="molecule type" value="Genomic_DNA"/>
</dbReference>
<dbReference type="PANTHER" id="PTHR33710:SF71">
    <property type="entry name" value="ENDONUCLEASE_EXONUCLEASE_PHOSPHATASE DOMAIN-CONTAINING PROTEIN"/>
    <property type="match status" value="1"/>
</dbReference>
<dbReference type="Gene3D" id="3.60.10.10">
    <property type="entry name" value="Endonuclease/exonuclease/phosphatase"/>
    <property type="match status" value="1"/>
</dbReference>
<evidence type="ECO:0008006" key="2">
    <source>
        <dbReference type="Google" id="ProtNLM"/>
    </source>
</evidence>
<accession>A0AAW2K6S1</accession>
<dbReference type="SUPFAM" id="SSF56219">
    <property type="entry name" value="DNase I-like"/>
    <property type="match status" value="1"/>
</dbReference>